<evidence type="ECO:0000313" key="2">
    <source>
        <dbReference type="EMBL" id="PCH36850.1"/>
    </source>
</evidence>
<evidence type="ECO:0000256" key="1">
    <source>
        <dbReference type="SAM" id="MobiDB-lite"/>
    </source>
</evidence>
<feature type="region of interest" description="Disordered" evidence="1">
    <location>
        <begin position="357"/>
        <end position="403"/>
    </location>
</feature>
<reference evidence="2 3" key="1">
    <citation type="journal article" date="2012" name="Science">
        <title>The Paleozoic origin of enzymatic lignin decomposition reconstructed from 31 fungal genomes.</title>
        <authorList>
            <person name="Floudas D."/>
            <person name="Binder M."/>
            <person name="Riley R."/>
            <person name="Barry K."/>
            <person name="Blanchette R.A."/>
            <person name="Henrissat B."/>
            <person name="Martinez A.T."/>
            <person name="Otillar R."/>
            <person name="Spatafora J.W."/>
            <person name="Yadav J.S."/>
            <person name="Aerts A."/>
            <person name="Benoit I."/>
            <person name="Boyd A."/>
            <person name="Carlson A."/>
            <person name="Copeland A."/>
            <person name="Coutinho P.M."/>
            <person name="de Vries R.P."/>
            <person name="Ferreira P."/>
            <person name="Findley K."/>
            <person name="Foster B."/>
            <person name="Gaskell J."/>
            <person name="Glotzer D."/>
            <person name="Gorecki P."/>
            <person name="Heitman J."/>
            <person name="Hesse C."/>
            <person name="Hori C."/>
            <person name="Igarashi K."/>
            <person name="Jurgens J.A."/>
            <person name="Kallen N."/>
            <person name="Kersten P."/>
            <person name="Kohler A."/>
            <person name="Kuees U."/>
            <person name="Kumar T.K.A."/>
            <person name="Kuo A."/>
            <person name="LaButti K."/>
            <person name="Larrondo L.F."/>
            <person name="Lindquist E."/>
            <person name="Ling A."/>
            <person name="Lombard V."/>
            <person name="Lucas S."/>
            <person name="Lundell T."/>
            <person name="Martin R."/>
            <person name="McLaughlin D.J."/>
            <person name="Morgenstern I."/>
            <person name="Morin E."/>
            <person name="Murat C."/>
            <person name="Nagy L.G."/>
            <person name="Nolan M."/>
            <person name="Ohm R.A."/>
            <person name="Patyshakuliyeva A."/>
            <person name="Rokas A."/>
            <person name="Ruiz-Duenas F.J."/>
            <person name="Sabat G."/>
            <person name="Salamov A."/>
            <person name="Samejima M."/>
            <person name="Schmutz J."/>
            <person name="Slot J.C."/>
            <person name="St John F."/>
            <person name="Stenlid J."/>
            <person name="Sun H."/>
            <person name="Sun S."/>
            <person name="Syed K."/>
            <person name="Tsang A."/>
            <person name="Wiebenga A."/>
            <person name="Young D."/>
            <person name="Pisabarro A."/>
            <person name="Eastwood D.C."/>
            <person name="Martin F."/>
            <person name="Cullen D."/>
            <person name="Grigoriev I.V."/>
            <person name="Hibbett D.S."/>
        </authorList>
    </citation>
    <scope>NUCLEOTIDE SEQUENCE [LARGE SCALE GENOMIC DNA]</scope>
    <source>
        <strain evidence="2 3">MD-104</strain>
    </source>
</reference>
<evidence type="ECO:0000313" key="3">
    <source>
        <dbReference type="Proteomes" id="UP000218811"/>
    </source>
</evidence>
<dbReference type="AlphaFoldDB" id="A0A2H3J3M6"/>
<feature type="compositionally biased region" description="Low complexity" evidence="1">
    <location>
        <begin position="378"/>
        <end position="403"/>
    </location>
</feature>
<keyword evidence="3" id="KW-1185">Reference proteome</keyword>
<sequence>MYSHNLGLDNTGAEIPQAGSSSAPSKATIAATIVRSAPLRRRIRSYDPKDPRTVAQQAKRRARTALALSGTASASAGPSVQFDVTETYDAPSALHDKGKLVGNKISVRFPRNLARPRVRRRLTHAKVAVIDPGLMQLPLDYIQDKLAELGPSMIRVVANTRINGAYAGAANIPQRIPVRVDDISTEPPTHVFAIYERRPGAQRTRVALFPTHHIVWAANSATLPALPRSRRPVPTEVGTEIVLPVVPVRVADPSTFQSFSHYLYDKRMDLLLARLLPLAPADNLDRGEDAITAFAMAISHDCSAQALLEHIHRVRGVWLNAGAFGVYDVGLWTALDLAWEVLLHALGFATDQPLAEMESSYEMSDEEGVNLDYDSDDSQPSPQSTQQSPPSPPVSSSSTSMSL</sequence>
<protein>
    <submittedName>
        <fullName evidence="2">Uncharacterized protein</fullName>
    </submittedName>
</protein>
<proteinExistence type="predicted"/>
<organism evidence="2 3">
    <name type="scientific">Wolfiporia cocos (strain MD-104)</name>
    <name type="common">Brown rot fungus</name>
    <dbReference type="NCBI Taxonomy" id="742152"/>
    <lineage>
        <taxon>Eukaryota</taxon>
        <taxon>Fungi</taxon>
        <taxon>Dikarya</taxon>
        <taxon>Basidiomycota</taxon>
        <taxon>Agaricomycotina</taxon>
        <taxon>Agaricomycetes</taxon>
        <taxon>Polyporales</taxon>
        <taxon>Phaeolaceae</taxon>
        <taxon>Wolfiporia</taxon>
    </lineage>
</organism>
<name>A0A2H3J3M6_WOLCO</name>
<gene>
    <name evidence="2" type="ORF">WOLCODRAFT_109248</name>
</gene>
<accession>A0A2H3J3M6</accession>
<dbReference type="OrthoDB" id="2570975at2759"/>
<feature type="compositionally biased region" description="Acidic residues" evidence="1">
    <location>
        <begin position="363"/>
        <end position="377"/>
    </location>
</feature>
<dbReference type="Proteomes" id="UP000218811">
    <property type="component" value="Unassembled WGS sequence"/>
</dbReference>
<feature type="region of interest" description="Disordered" evidence="1">
    <location>
        <begin position="1"/>
        <end position="26"/>
    </location>
</feature>
<dbReference type="EMBL" id="KB467898">
    <property type="protein sequence ID" value="PCH36850.1"/>
    <property type="molecule type" value="Genomic_DNA"/>
</dbReference>